<evidence type="ECO:0000313" key="3">
    <source>
        <dbReference type="Proteomes" id="UP000184268"/>
    </source>
</evidence>
<proteinExistence type="predicted"/>
<dbReference type="Proteomes" id="UP000184268">
    <property type="component" value="Unassembled WGS sequence"/>
</dbReference>
<dbReference type="RefSeq" id="WP_067657539.1">
    <property type="nucleotide sequence ID" value="NZ_FQXG01000002.1"/>
</dbReference>
<name>A0A1M5RDA2_9GAMM</name>
<dbReference type="EMBL" id="FQXG01000002">
    <property type="protein sequence ID" value="SHH23773.1"/>
    <property type="molecule type" value="Genomic_DNA"/>
</dbReference>
<dbReference type="STRING" id="299255.SAMN02745129_1562"/>
<keyword evidence="1" id="KW-1133">Transmembrane helix</keyword>
<feature type="transmembrane region" description="Helical" evidence="1">
    <location>
        <begin position="100"/>
        <end position="119"/>
    </location>
</feature>
<protein>
    <recommendedName>
        <fullName evidence="4">DUF4345 domain-containing protein</fullName>
    </recommendedName>
</protein>
<dbReference type="AlphaFoldDB" id="A0A1M5RDA2"/>
<keyword evidence="1" id="KW-0812">Transmembrane</keyword>
<keyword evidence="1" id="KW-0472">Membrane</keyword>
<dbReference type="OrthoDB" id="6401891at2"/>
<keyword evidence="3" id="KW-1185">Reference proteome</keyword>
<feature type="transmembrane region" description="Helical" evidence="1">
    <location>
        <begin position="50"/>
        <end position="66"/>
    </location>
</feature>
<evidence type="ECO:0000313" key="2">
    <source>
        <dbReference type="EMBL" id="SHH23773.1"/>
    </source>
</evidence>
<feature type="transmembrane region" description="Helical" evidence="1">
    <location>
        <begin position="73"/>
        <end position="94"/>
    </location>
</feature>
<accession>A0A1M5RDA2</accession>
<reference evidence="2 3" key="1">
    <citation type="submission" date="2016-11" db="EMBL/GenBank/DDBJ databases">
        <authorList>
            <person name="Jaros S."/>
            <person name="Januszkiewicz K."/>
            <person name="Wedrychowicz H."/>
        </authorList>
    </citation>
    <scope>NUCLEOTIDE SEQUENCE [LARGE SCALE GENOMIC DNA]</scope>
    <source>
        <strain evidence="2 3">DSM 16917</strain>
    </source>
</reference>
<gene>
    <name evidence="2" type="ORF">SAMN02745129_1562</name>
</gene>
<evidence type="ECO:0008006" key="4">
    <source>
        <dbReference type="Google" id="ProtNLM"/>
    </source>
</evidence>
<sequence length="126" mass="13403">MAKLLVYLTALFFVVYGALFIVLPADMALWVTGSAPAASSASIDFRATYGGAQLAIGVVFLLVVKLRNDVDLALLIVGLVLLLMALGRTVGILMDGQPNALMWVYLIAELVFGTLALYLRPATASK</sequence>
<dbReference type="InterPro" id="IPR025597">
    <property type="entry name" value="DUF4345"/>
</dbReference>
<evidence type="ECO:0000256" key="1">
    <source>
        <dbReference type="SAM" id="Phobius"/>
    </source>
</evidence>
<dbReference type="Pfam" id="PF14248">
    <property type="entry name" value="DUF4345"/>
    <property type="match status" value="1"/>
</dbReference>
<organism evidence="2 3">
    <name type="scientific">Ferrimonas marina</name>
    <dbReference type="NCBI Taxonomy" id="299255"/>
    <lineage>
        <taxon>Bacteria</taxon>
        <taxon>Pseudomonadati</taxon>
        <taxon>Pseudomonadota</taxon>
        <taxon>Gammaproteobacteria</taxon>
        <taxon>Alteromonadales</taxon>
        <taxon>Ferrimonadaceae</taxon>
        <taxon>Ferrimonas</taxon>
    </lineage>
</organism>